<gene>
    <name evidence="1" type="ORF">SAMN05192542_102396</name>
</gene>
<dbReference type="EMBL" id="FOAJ01000002">
    <property type="protein sequence ID" value="SEK53089.1"/>
    <property type="molecule type" value="Genomic_DNA"/>
</dbReference>
<evidence type="ECO:0000313" key="1">
    <source>
        <dbReference type="EMBL" id="SEK53089.1"/>
    </source>
</evidence>
<proteinExistence type="predicted"/>
<reference evidence="2" key="1">
    <citation type="submission" date="2016-10" db="EMBL/GenBank/DDBJ databases">
        <authorList>
            <person name="Varghese N."/>
            <person name="Submissions S."/>
        </authorList>
    </citation>
    <scope>NUCLEOTIDE SEQUENCE [LARGE SCALE GENOMIC DNA]</scope>
    <source>
        <strain evidence="2">LMG 26416</strain>
    </source>
</reference>
<accession>A0A1H7HS53</accession>
<keyword evidence="2" id="KW-1185">Reference proteome</keyword>
<organism evidence="1 2">
    <name type="scientific">Paraburkholderia caballeronis</name>
    <dbReference type="NCBI Taxonomy" id="416943"/>
    <lineage>
        <taxon>Bacteria</taxon>
        <taxon>Pseudomonadati</taxon>
        <taxon>Pseudomonadota</taxon>
        <taxon>Betaproteobacteria</taxon>
        <taxon>Burkholderiales</taxon>
        <taxon>Burkholderiaceae</taxon>
        <taxon>Paraburkholderia</taxon>
    </lineage>
</organism>
<name>A0A1H7HS53_9BURK</name>
<sequence>MPILFRGLSRFFVLRRAFDGARRAGVRAFGVAAGTLALAAAFAACSPTYDWRVVTNSASGYVVDLPAKPGADERSIDIGGTVVRMRMQTAEAGDAVFVVGTVDLPDARADTQQKALAFLRAGLARNVGVQPDAHEVDVPLTSGGAVQGVEMRMTGAAGAQRQMRTIHVRLVAKGARAYQVAIVADREPPPEQVDQFFGSFKLF</sequence>
<dbReference type="RefSeq" id="WP_244283805.1">
    <property type="nucleotide sequence ID" value="NZ_FNSR01000001.1"/>
</dbReference>
<dbReference type="AlphaFoldDB" id="A0A1H7HS53"/>
<protein>
    <submittedName>
        <fullName evidence="1">Uncharacterized protein</fullName>
    </submittedName>
</protein>
<dbReference type="Proteomes" id="UP000199120">
    <property type="component" value="Unassembled WGS sequence"/>
</dbReference>
<evidence type="ECO:0000313" key="2">
    <source>
        <dbReference type="Proteomes" id="UP000199120"/>
    </source>
</evidence>
<dbReference type="STRING" id="416943.SAMN05445871_3285"/>